<comment type="caution">
    <text evidence="3">The sequence shown here is derived from an EMBL/GenBank/DDBJ whole genome shotgun (WGS) entry which is preliminary data.</text>
</comment>
<dbReference type="Pfam" id="PF00535">
    <property type="entry name" value="Glycos_transf_2"/>
    <property type="match status" value="1"/>
</dbReference>
<evidence type="ECO:0000313" key="3">
    <source>
        <dbReference type="EMBL" id="MBC9718170.1"/>
    </source>
</evidence>
<dbReference type="PANTHER" id="PTHR22916">
    <property type="entry name" value="GLYCOSYLTRANSFERASE"/>
    <property type="match status" value="1"/>
</dbReference>
<feature type="domain" description="Glycosyltransferase 2-like" evidence="1">
    <location>
        <begin position="12"/>
        <end position="139"/>
    </location>
</feature>
<feature type="domain" description="TarS/TarP linker" evidence="2">
    <location>
        <begin position="235"/>
        <end position="324"/>
    </location>
</feature>
<sequence>MPNTPGAVPDVSVIVAVYNTMPYLTDCLTSLVGQTIGTDRIEIVAVDDGSTDGSEKELERFAERYPGVLTVVHQDNSGGPAQPSNRALGLARGRYVFFVGADDHLGPEALERMVRAADRLASDVVLGRMVGVNGRWVSKAVFGESRDEVTLYDSALPWALSNTKLFRRALIEEHGLRFPEDLPVLSDQPFTLEACFRARRITVLADYDYYFAVRRDEATNATVSYRALDRLRGTRQLFALTRRLSEPGRGREWIHQRHFTWEVARLISPEFLGLDAEQRRVVCEGAGELHRSYASEFALRKLTLQQRLLLRLAERGALDAFVAVLECAAAGGPGVVVDGERAYAAYPCFRDPQLALPDEWFDITDATRERFAGQEFGAAEVRVADGRVVVEARSSLPDLAAFGTGAVRAETVCERAGEQVTRSYAAEVSGDGEGSVVRVELPLGELFPAKEPPFERWSARLVAEALGATPRMAFAPGPADAGPERPRRHRMRPYRIGLTTEGDALRIDVRPLPVRELLRARARGARA</sequence>
<dbReference type="InterPro" id="IPR029044">
    <property type="entry name" value="Nucleotide-diphossugar_trans"/>
</dbReference>
<dbReference type="PANTHER" id="PTHR22916:SF3">
    <property type="entry name" value="UDP-GLCNAC:BETAGAL BETA-1,3-N-ACETYLGLUCOSAMINYLTRANSFERASE-LIKE PROTEIN 1"/>
    <property type="match status" value="1"/>
</dbReference>
<dbReference type="EMBL" id="JACTVJ010000024">
    <property type="protein sequence ID" value="MBC9718170.1"/>
    <property type="molecule type" value="Genomic_DNA"/>
</dbReference>
<reference evidence="3 4" key="1">
    <citation type="submission" date="2020-08" db="EMBL/GenBank/DDBJ databases">
        <title>Genemic of Streptomyces polyaspartic.</title>
        <authorList>
            <person name="Liu W."/>
        </authorList>
    </citation>
    <scope>NUCLEOTIDE SEQUENCE [LARGE SCALE GENOMIC DNA]</scope>
    <source>
        <strain evidence="3 4">TRM66268-LWL</strain>
    </source>
</reference>
<dbReference type="InterPro" id="IPR054028">
    <property type="entry name" value="TarS/TarP_linker"/>
</dbReference>
<organism evidence="3 4">
    <name type="scientific">Streptomyces polyasparticus</name>
    <dbReference type="NCBI Taxonomy" id="2767826"/>
    <lineage>
        <taxon>Bacteria</taxon>
        <taxon>Bacillati</taxon>
        <taxon>Actinomycetota</taxon>
        <taxon>Actinomycetes</taxon>
        <taxon>Kitasatosporales</taxon>
        <taxon>Streptomycetaceae</taxon>
        <taxon>Streptomyces</taxon>
    </lineage>
</organism>
<name>A0ABR7SRN1_9ACTN</name>
<keyword evidence="4" id="KW-1185">Reference proteome</keyword>
<dbReference type="Proteomes" id="UP000642284">
    <property type="component" value="Unassembled WGS sequence"/>
</dbReference>
<dbReference type="CDD" id="cd00761">
    <property type="entry name" value="Glyco_tranf_GTA_type"/>
    <property type="match status" value="1"/>
</dbReference>
<evidence type="ECO:0000259" key="2">
    <source>
        <dbReference type="Pfam" id="PF22181"/>
    </source>
</evidence>
<evidence type="ECO:0000259" key="1">
    <source>
        <dbReference type="Pfam" id="PF00535"/>
    </source>
</evidence>
<gene>
    <name evidence="3" type="ORF">H9Y04_37155</name>
</gene>
<dbReference type="Gene3D" id="3.90.550.10">
    <property type="entry name" value="Spore Coat Polysaccharide Biosynthesis Protein SpsA, Chain A"/>
    <property type="match status" value="1"/>
</dbReference>
<protein>
    <submittedName>
        <fullName evidence="3">Glycosyltransferase</fullName>
    </submittedName>
</protein>
<dbReference type="InterPro" id="IPR001173">
    <property type="entry name" value="Glyco_trans_2-like"/>
</dbReference>
<dbReference type="Pfam" id="PF22181">
    <property type="entry name" value="TarS_linker"/>
    <property type="match status" value="1"/>
</dbReference>
<evidence type="ECO:0000313" key="4">
    <source>
        <dbReference type="Proteomes" id="UP000642284"/>
    </source>
</evidence>
<dbReference type="RefSeq" id="WP_187818607.1">
    <property type="nucleotide sequence ID" value="NZ_JACTVJ010000024.1"/>
</dbReference>
<dbReference type="SUPFAM" id="SSF53448">
    <property type="entry name" value="Nucleotide-diphospho-sugar transferases"/>
    <property type="match status" value="1"/>
</dbReference>
<proteinExistence type="predicted"/>
<accession>A0ABR7SRN1</accession>